<dbReference type="AlphaFoldDB" id="A0A0B6X2E9"/>
<feature type="compositionally biased region" description="Basic and acidic residues" evidence="1">
    <location>
        <begin position="157"/>
        <end position="168"/>
    </location>
</feature>
<dbReference type="STRING" id="454194.PYK22_02772"/>
<sequence>MKLYCNRYSHFKDPLVCALNCQYRLRCRDFALFYDANRETVDSMLDRYLTFRRSREELERSLPVLAPSGPHLVLEVKRKMAEAMYIWIGADDRAELVTHQEALKRAEQGMKPKKIYRVSQEMELRYQLVPRRQIEKAKREASVEEARARARRLRVVEDAGEKNEKEAAMKGAAKRRRAASR</sequence>
<feature type="compositionally biased region" description="Basic residues" evidence="1">
    <location>
        <begin position="172"/>
        <end position="181"/>
    </location>
</feature>
<reference evidence="2 3" key="1">
    <citation type="submission" date="2013-12" db="EMBL/GenBank/DDBJ databases">
        <authorList>
            <person name="Stott M."/>
        </authorList>
    </citation>
    <scope>NUCLEOTIDE SEQUENCE [LARGE SCALE GENOMIC DNA]</scope>
    <source>
        <strain evidence="2 3">K22</strain>
    </source>
</reference>
<reference evidence="2 3" key="2">
    <citation type="submission" date="2015-01" db="EMBL/GenBank/DDBJ databases">
        <title>Complete genome sequence of Pyrinomonas methylaliphatogenes type strain K22T.</title>
        <authorList>
            <person name="Lee K.C.Y."/>
            <person name="Power J.F."/>
            <person name="Dunfield P.F."/>
            <person name="Morgan X.C."/>
            <person name="Huttenhower C."/>
            <person name="Stott M.B."/>
        </authorList>
    </citation>
    <scope>NUCLEOTIDE SEQUENCE [LARGE SCALE GENOMIC DNA]</scope>
    <source>
        <strain evidence="2 3">K22</strain>
    </source>
</reference>
<evidence type="ECO:0000256" key="1">
    <source>
        <dbReference type="SAM" id="MobiDB-lite"/>
    </source>
</evidence>
<organism evidence="2 3">
    <name type="scientific">Pyrinomonas methylaliphatogenes</name>
    <dbReference type="NCBI Taxonomy" id="454194"/>
    <lineage>
        <taxon>Bacteria</taxon>
        <taxon>Pseudomonadati</taxon>
        <taxon>Acidobacteriota</taxon>
        <taxon>Blastocatellia</taxon>
        <taxon>Blastocatellales</taxon>
        <taxon>Pyrinomonadaceae</taxon>
        <taxon>Pyrinomonas</taxon>
    </lineage>
</organism>
<dbReference type="Proteomes" id="UP000031518">
    <property type="component" value="Unassembled WGS sequence"/>
</dbReference>
<feature type="region of interest" description="Disordered" evidence="1">
    <location>
        <begin position="157"/>
        <end position="181"/>
    </location>
</feature>
<evidence type="ECO:0000313" key="2">
    <source>
        <dbReference type="EMBL" id="CDM66739.1"/>
    </source>
</evidence>
<protein>
    <submittedName>
        <fullName evidence="2">Uncharacterized protein</fullName>
    </submittedName>
</protein>
<name>A0A0B6X2E9_9BACT</name>
<evidence type="ECO:0000313" key="3">
    <source>
        <dbReference type="Proteomes" id="UP000031518"/>
    </source>
</evidence>
<dbReference type="EMBL" id="CBXV010000008">
    <property type="protein sequence ID" value="CDM66739.1"/>
    <property type="molecule type" value="Genomic_DNA"/>
</dbReference>
<accession>A0A0B6X2E9</accession>
<dbReference type="RefSeq" id="WP_041978159.1">
    <property type="nucleotide sequence ID" value="NZ_CBXV010000008.1"/>
</dbReference>
<gene>
    <name evidence="2" type="ORF">PYK22_02772</name>
</gene>
<keyword evidence="3" id="KW-1185">Reference proteome</keyword>
<proteinExistence type="predicted"/>